<organism evidence="2 3">
    <name type="scientific">Pseudomonas oryzihabitans</name>
    <dbReference type="NCBI Taxonomy" id="47885"/>
    <lineage>
        <taxon>Bacteria</taxon>
        <taxon>Pseudomonadati</taxon>
        <taxon>Pseudomonadota</taxon>
        <taxon>Gammaproteobacteria</taxon>
        <taxon>Pseudomonadales</taxon>
        <taxon>Pseudomonadaceae</taxon>
        <taxon>Pseudomonas</taxon>
    </lineage>
</organism>
<comment type="caution">
    <text evidence="2">The sequence shown here is derived from an EMBL/GenBank/DDBJ whole genome shotgun (WGS) entry which is preliminary data.</text>
</comment>
<dbReference type="RefSeq" id="WP_367575668.1">
    <property type="nucleotide sequence ID" value="NZ_JAVJAF010000001.1"/>
</dbReference>
<dbReference type="InterPro" id="IPR009492">
    <property type="entry name" value="TniQ"/>
</dbReference>
<name>A0AAJ2BPR3_9PSED</name>
<gene>
    <name evidence="2" type="ORF">QE440_001793</name>
</gene>
<evidence type="ECO:0000313" key="3">
    <source>
        <dbReference type="Proteomes" id="UP001268036"/>
    </source>
</evidence>
<dbReference type="EMBL" id="JAVJAF010000001">
    <property type="protein sequence ID" value="MDR6234052.1"/>
    <property type="molecule type" value="Genomic_DNA"/>
</dbReference>
<evidence type="ECO:0000259" key="1">
    <source>
        <dbReference type="Pfam" id="PF06527"/>
    </source>
</evidence>
<dbReference type="Proteomes" id="UP001268036">
    <property type="component" value="Unassembled WGS sequence"/>
</dbReference>
<dbReference type="AlphaFoldDB" id="A0AAJ2BPR3"/>
<proteinExistence type="predicted"/>
<accession>A0AAJ2BPR3</accession>
<feature type="domain" description="TniQ" evidence="1">
    <location>
        <begin position="19"/>
        <end position="159"/>
    </location>
</feature>
<sequence length="372" mass="41261">MGASYSWHPGARGLTPRWPLTPPLLADELLSSWLVRTALSHGCPPLSLTYSIWPGFRAWSRDLDRGLALDQLAVLAQATGLLAQQLTASTLRPIAESMLGVGRLRVGIWPWFLVLGYRNRLHAGGLQCCPDCIEQPMPHYSIQARLAWHTGCPLHSVQLIDQCHHCLAPLQPERLRPGGELSQCHHCGKSLCSCPRELLSAPALAFQSFADECYGRSVAFGQVELNFSEWMKVARALIGFLQMAARYCSGEAARFFQALGIDVATLHSSSTGLPFECLRPAERAELLGNVWMIMRAGPDRFMALAKQASLPASWLSPSAQEAPAVLISMASALTVHSRGTPMRRGYEPPRSPHQVLRMWFRLHRRMRRDGIE</sequence>
<evidence type="ECO:0000313" key="2">
    <source>
        <dbReference type="EMBL" id="MDR6234052.1"/>
    </source>
</evidence>
<protein>
    <recommendedName>
        <fullName evidence="1">TniQ domain-containing protein</fullName>
    </recommendedName>
</protein>
<reference evidence="2" key="1">
    <citation type="submission" date="2023-08" db="EMBL/GenBank/DDBJ databases">
        <title>Functional and genomic diversity of the sorghum phyllosphere microbiome.</title>
        <authorList>
            <person name="Shade A."/>
        </authorList>
    </citation>
    <scope>NUCLEOTIDE SEQUENCE</scope>
    <source>
        <strain evidence="2">SORGH_AS_0201</strain>
    </source>
</reference>
<dbReference type="Pfam" id="PF06527">
    <property type="entry name" value="TniQ"/>
    <property type="match status" value="1"/>
</dbReference>